<dbReference type="InterPro" id="IPR037055">
    <property type="entry name" value="MHC_I-like_Ag-recog_sf"/>
</dbReference>
<sequence>MIVSPSLTLSFGFLLGSLHSLKHFSTCTSDSSQGQPHFFFLGYVDDQVFVHYESNSQEMQPRVPWVEEAKKENPQLWGNATQRVRDSEDLNRAKLEFLSSGYNQSKGFHTLQWMFGCELRGDGSKGEFLQYGYDGRTFITFDKETLTWVAHQPLAEIIKRKWDDIPGSNQKWKSYLEEECEHRDRDSPVVTVSSRMEAKDGMETHVCQIHGFYPKAIDASWRRDGEVWKEETFHGSVALNADGTYHYWLSIRIYPKDRDRYRCHVEHNGLQEPLDVALKGERLPGRERLVDPSSFLTSLSAASSRGAPETDFLLFRIPKGQKSGGICSPFLAAAARKEAVWFWAPKINVVFLL</sequence>
<name>A0A8C6XD86_NAJNA</name>
<dbReference type="InterPro" id="IPR050208">
    <property type="entry name" value="MHC_class-I_related"/>
</dbReference>
<keyword evidence="4 11" id="KW-0732">Signal</keyword>
<dbReference type="InterPro" id="IPR011162">
    <property type="entry name" value="MHC_I/II-like_Ag-recog"/>
</dbReference>
<dbReference type="Gene3D" id="3.30.500.10">
    <property type="entry name" value="MHC class I-like antigen recognition-like"/>
    <property type="match status" value="1"/>
</dbReference>
<keyword evidence="7" id="KW-0472">Membrane</keyword>
<evidence type="ECO:0000256" key="2">
    <source>
        <dbReference type="ARBA" id="ARBA00022451"/>
    </source>
</evidence>
<dbReference type="Pfam" id="PF00129">
    <property type="entry name" value="MHC_I"/>
    <property type="match status" value="1"/>
</dbReference>
<organism evidence="13 14">
    <name type="scientific">Naja naja</name>
    <name type="common">Indian cobra</name>
    <dbReference type="NCBI Taxonomy" id="35670"/>
    <lineage>
        <taxon>Eukaryota</taxon>
        <taxon>Metazoa</taxon>
        <taxon>Chordata</taxon>
        <taxon>Craniata</taxon>
        <taxon>Vertebrata</taxon>
        <taxon>Euteleostomi</taxon>
        <taxon>Lepidosauria</taxon>
        <taxon>Squamata</taxon>
        <taxon>Bifurcata</taxon>
        <taxon>Unidentata</taxon>
        <taxon>Episquamata</taxon>
        <taxon>Toxicofera</taxon>
        <taxon>Serpentes</taxon>
        <taxon>Colubroidea</taxon>
        <taxon>Elapidae</taxon>
        <taxon>Elapinae</taxon>
        <taxon>Naja</taxon>
    </lineage>
</organism>
<comment type="similarity">
    <text evidence="10">Belongs to the MHC class I family.</text>
</comment>
<dbReference type="SMART" id="SM00407">
    <property type="entry name" value="IGc1"/>
    <property type="match status" value="1"/>
</dbReference>
<dbReference type="OrthoDB" id="8936120at2759"/>
<evidence type="ECO:0000256" key="8">
    <source>
        <dbReference type="ARBA" id="ARBA00023157"/>
    </source>
</evidence>
<accession>A0A8C6XD86</accession>
<evidence type="ECO:0000256" key="5">
    <source>
        <dbReference type="ARBA" id="ARBA00022859"/>
    </source>
</evidence>
<evidence type="ECO:0000259" key="12">
    <source>
        <dbReference type="PROSITE" id="PS50835"/>
    </source>
</evidence>
<feature type="signal peptide" evidence="11">
    <location>
        <begin position="1"/>
        <end position="20"/>
    </location>
</feature>
<reference evidence="13" key="1">
    <citation type="submission" date="2025-08" db="UniProtKB">
        <authorList>
            <consortium name="Ensembl"/>
        </authorList>
    </citation>
    <scope>IDENTIFICATION</scope>
</reference>
<dbReference type="Proteomes" id="UP000694559">
    <property type="component" value="Unplaced"/>
</dbReference>
<keyword evidence="9" id="KW-0325">Glycoprotein</keyword>
<evidence type="ECO:0000256" key="9">
    <source>
        <dbReference type="ARBA" id="ARBA00023180"/>
    </source>
</evidence>
<dbReference type="InterPro" id="IPR003006">
    <property type="entry name" value="Ig/MHC_CS"/>
</dbReference>
<dbReference type="PANTHER" id="PTHR16675">
    <property type="entry name" value="MHC CLASS I-RELATED"/>
    <property type="match status" value="1"/>
</dbReference>
<dbReference type="GO" id="GO:0002474">
    <property type="term" value="P:antigen processing and presentation of peptide antigen via MHC class I"/>
    <property type="evidence" value="ECO:0007669"/>
    <property type="project" value="UniProtKB-KW"/>
</dbReference>
<evidence type="ECO:0000313" key="13">
    <source>
        <dbReference type="Ensembl" id="ENSNNAP00000012695.1"/>
    </source>
</evidence>
<dbReference type="PROSITE" id="PS50835">
    <property type="entry name" value="IG_LIKE"/>
    <property type="match status" value="1"/>
</dbReference>
<keyword evidence="5" id="KW-0391">Immunity</keyword>
<dbReference type="Ensembl" id="ENSNNAT00000013286.1">
    <property type="protein sequence ID" value="ENSNNAP00000012695.1"/>
    <property type="gene ID" value="ENSNNAG00000008383.1"/>
</dbReference>
<dbReference type="Pfam" id="PF07654">
    <property type="entry name" value="C1-set"/>
    <property type="match status" value="1"/>
</dbReference>
<dbReference type="PANTHER" id="PTHR16675:SF242">
    <property type="entry name" value="MAJOR HISTOCOMPATIBILITY COMPLEX CLASS I-RELATED GENE PROTEIN"/>
    <property type="match status" value="1"/>
</dbReference>
<dbReference type="SUPFAM" id="SSF54452">
    <property type="entry name" value="MHC antigen-recognition domain"/>
    <property type="match status" value="1"/>
</dbReference>
<feature type="domain" description="Ig-like" evidence="12">
    <location>
        <begin position="188"/>
        <end position="277"/>
    </location>
</feature>
<proteinExistence type="inferred from homology"/>
<dbReference type="AlphaFoldDB" id="A0A8C6XD86"/>
<dbReference type="FunFam" id="3.30.500.10:FF:000001">
    <property type="entry name" value="H-2 class I histocompatibility antigen, alpha chain"/>
    <property type="match status" value="1"/>
</dbReference>
<evidence type="ECO:0000256" key="10">
    <source>
        <dbReference type="RuleBase" id="RU004439"/>
    </source>
</evidence>
<evidence type="ECO:0000256" key="3">
    <source>
        <dbReference type="ARBA" id="ARBA00022692"/>
    </source>
</evidence>
<keyword evidence="6" id="KW-1133">Transmembrane helix</keyword>
<dbReference type="FunFam" id="2.60.40.10:FF:000204">
    <property type="entry name" value="Major histocompatibility complex, class I-related protein"/>
    <property type="match status" value="1"/>
</dbReference>
<evidence type="ECO:0000313" key="14">
    <source>
        <dbReference type="Proteomes" id="UP000694559"/>
    </source>
</evidence>
<dbReference type="SUPFAM" id="SSF48726">
    <property type="entry name" value="Immunoglobulin"/>
    <property type="match status" value="1"/>
</dbReference>
<protein>
    <recommendedName>
        <fullName evidence="12">Ig-like domain-containing protein</fullName>
    </recommendedName>
</protein>
<dbReference type="GO" id="GO:0005615">
    <property type="term" value="C:extracellular space"/>
    <property type="evidence" value="ECO:0007669"/>
    <property type="project" value="TreeGrafter"/>
</dbReference>
<dbReference type="InterPro" id="IPR011161">
    <property type="entry name" value="MHC_I-like_Ag-recog"/>
</dbReference>
<dbReference type="InterPro" id="IPR013783">
    <property type="entry name" value="Ig-like_fold"/>
</dbReference>
<dbReference type="Gene3D" id="2.60.40.10">
    <property type="entry name" value="Immunoglobulins"/>
    <property type="match status" value="1"/>
</dbReference>
<dbReference type="InterPro" id="IPR003597">
    <property type="entry name" value="Ig_C1-set"/>
</dbReference>
<dbReference type="InterPro" id="IPR001039">
    <property type="entry name" value="MHC_I_a_a1/a2"/>
</dbReference>
<evidence type="ECO:0000256" key="1">
    <source>
        <dbReference type="ARBA" id="ARBA00004479"/>
    </source>
</evidence>
<dbReference type="PROSITE" id="PS00290">
    <property type="entry name" value="IG_MHC"/>
    <property type="match status" value="1"/>
</dbReference>
<comment type="subcellular location">
    <subcellularLocation>
        <location evidence="1">Membrane</location>
        <topology evidence="1">Single-pass type I membrane protein</topology>
    </subcellularLocation>
</comment>
<dbReference type="PRINTS" id="PR01638">
    <property type="entry name" value="MHCCLASSI"/>
</dbReference>
<reference evidence="13" key="2">
    <citation type="submission" date="2025-09" db="UniProtKB">
        <authorList>
            <consortium name="Ensembl"/>
        </authorList>
    </citation>
    <scope>IDENTIFICATION</scope>
</reference>
<evidence type="ECO:0000256" key="11">
    <source>
        <dbReference type="SAM" id="SignalP"/>
    </source>
</evidence>
<keyword evidence="2" id="KW-0490">MHC I</keyword>
<dbReference type="GO" id="GO:0006955">
    <property type="term" value="P:immune response"/>
    <property type="evidence" value="ECO:0007669"/>
    <property type="project" value="TreeGrafter"/>
</dbReference>
<dbReference type="GeneTree" id="ENSGT01150000286995"/>
<keyword evidence="3" id="KW-0812">Transmembrane</keyword>
<feature type="chain" id="PRO_5034176032" description="Ig-like domain-containing protein" evidence="11">
    <location>
        <begin position="21"/>
        <end position="353"/>
    </location>
</feature>
<dbReference type="InterPro" id="IPR007110">
    <property type="entry name" value="Ig-like_dom"/>
</dbReference>
<keyword evidence="14" id="KW-1185">Reference proteome</keyword>
<dbReference type="GO" id="GO:0009897">
    <property type="term" value="C:external side of plasma membrane"/>
    <property type="evidence" value="ECO:0007669"/>
    <property type="project" value="TreeGrafter"/>
</dbReference>
<dbReference type="InterPro" id="IPR036179">
    <property type="entry name" value="Ig-like_dom_sf"/>
</dbReference>
<keyword evidence="8" id="KW-1015">Disulfide bond</keyword>
<evidence type="ECO:0000256" key="6">
    <source>
        <dbReference type="ARBA" id="ARBA00022989"/>
    </source>
</evidence>
<evidence type="ECO:0000256" key="4">
    <source>
        <dbReference type="ARBA" id="ARBA00022729"/>
    </source>
</evidence>
<dbReference type="GO" id="GO:0042612">
    <property type="term" value="C:MHC class I protein complex"/>
    <property type="evidence" value="ECO:0007669"/>
    <property type="project" value="UniProtKB-KW"/>
</dbReference>
<evidence type="ECO:0000256" key="7">
    <source>
        <dbReference type="ARBA" id="ARBA00023136"/>
    </source>
</evidence>